<evidence type="ECO:0000313" key="1">
    <source>
        <dbReference type="EMBL" id="VBB43636.1"/>
    </source>
</evidence>
<accession>A0A653A6D4</accession>
<dbReference type="Gene3D" id="2.120.10.30">
    <property type="entry name" value="TolB, C-terminal domain"/>
    <property type="match status" value="1"/>
</dbReference>
<sequence length="432" mass="49353">MTAVNMIRKRIPTRAKVFLKSSAALSFRISRYGINWRRKLANAITLSDGVSSTFFGYHDKTPFSRDGRKILAMSIPISDVKLESECTPITLGYFVKMEDGEFRNEFIPFSETTTWCWQQGCMLQWHPLKSDTHVVFNALIEDGVYGSKIFDIVHLSVVREFAYPIYSIDPTGKYAASTNFSRLGRLRPGYGYRVLADLTASDSAPSHQGLSIFDLSSGEKIILLVSLEDLAKTAGDPGSQHYINHATFSPDGKRVVFFHVWERGGNKGRGLRVCEVDLTTGEWSEVEGDRLVSHYCWRDEDCFLATTLDNTGTWNYTLYNRQEKSRTDLSLPFSEDGHPMFHPHDKRIIVTDTYPDNCRDQKLFLANLETRKVHKIGALYSPVKYRKEVRCDLHPRWDREGTYVVVDNTHLGKRKMSLIKVNAVSFNMMNLL</sequence>
<proteinExistence type="predicted"/>
<name>A0A653A6D4_UNCDX</name>
<gene>
    <name evidence="1" type="ORF">TRIP_B300021</name>
</gene>
<dbReference type="SUPFAM" id="SSF82171">
    <property type="entry name" value="DPP6 N-terminal domain-like"/>
    <property type="match status" value="1"/>
</dbReference>
<reference evidence="1" key="1">
    <citation type="submission" date="2018-07" db="EMBL/GenBank/DDBJ databases">
        <authorList>
            <consortium name="Genoscope - CEA"/>
            <person name="William W."/>
        </authorList>
    </citation>
    <scope>NUCLEOTIDE SEQUENCE</scope>
    <source>
        <strain evidence="1">IK1</strain>
    </source>
</reference>
<dbReference type="EMBL" id="UPXX01000024">
    <property type="protein sequence ID" value="VBB43636.1"/>
    <property type="molecule type" value="Genomic_DNA"/>
</dbReference>
<dbReference type="AlphaFoldDB" id="A0A653A6D4"/>
<organism evidence="1">
    <name type="scientific">Uncultured Desulfatiglans sp</name>
    <dbReference type="NCBI Taxonomy" id="1748965"/>
    <lineage>
        <taxon>Bacteria</taxon>
        <taxon>Pseudomonadati</taxon>
        <taxon>Thermodesulfobacteriota</taxon>
        <taxon>Desulfobacteria</taxon>
        <taxon>Desulfatiglandales</taxon>
        <taxon>Desulfatiglandaceae</taxon>
        <taxon>Desulfatiglans</taxon>
        <taxon>environmental samples</taxon>
    </lineage>
</organism>
<protein>
    <submittedName>
        <fullName evidence="1">Uncharacterized protein</fullName>
    </submittedName>
</protein>
<dbReference type="InterPro" id="IPR011042">
    <property type="entry name" value="6-blade_b-propeller_TolB-like"/>
</dbReference>